<dbReference type="InterPro" id="IPR013325">
    <property type="entry name" value="RNA_pol_sigma_r2"/>
</dbReference>
<dbReference type="PANTHER" id="PTHR43133">
    <property type="entry name" value="RNA POLYMERASE ECF-TYPE SIGMA FACTO"/>
    <property type="match status" value="1"/>
</dbReference>
<accession>A0ABP9HK56</accession>
<dbReference type="Pfam" id="PF08281">
    <property type="entry name" value="Sigma70_r4_2"/>
    <property type="match status" value="1"/>
</dbReference>
<dbReference type="InterPro" id="IPR013249">
    <property type="entry name" value="RNA_pol_sigma70_r4_t2"/>
</dbReference>
<dbReference type="Pfam" id="PF12680">
    <property type="entry name" value="SnoaL_2"/>
    <property type="match status" value="1"/>
</dbReference>
<dbReference type="RefSeq" id="WP_345677248.1">
    <property type="nucleotide sequence ID" value="NZ_BAABHS010000015.1"/>
</dbReference>
<feature type="domain" description="RNA polymerase sigma-70 region 2" evidence="6">
    <location>
        <begin position="18"/>
        <end position="81"/>
    </location>
</feature>
<dbReference type="PANTHER" id="PTHR43133:SF65">
    <property type="entry name" value="ECF RNA POLYMERASE SIGMA FACTOR SIGG"/>
    <property type="match status" value="1"/>
</dbReference>
<proteinExistence type="inferred from homology"/>
<dbReference type="InterPro" id="IPR013324">
    <property type="entry name" value="RNA_pol_sigma_r3/r4-like"/>
</dbReference>
<dbReference type="Gene3D" id="3.10.450.50">
    <property type="match status" value="1"/>
</dbReference>
<evidence type="ECO:0000313" key="10">
    <source>
        <dbReference type="Proteomes" id="UP001500466"/>
    </source>
</evidence>
<dbReference type="InterPro" id="IPR014284">
    <property type="entry name" value="RNA_pol_sigma-70_dom"/>
</dbReference>
<dbReference type="InterPro" id="IPR007627">
    <property type="entry name" value="RNA_pol_sigma70_r2"/>
</dbReference>
<dbReference type="InterPro" id="IPR014305">
    <property type="entry name" value="RNA_pol_sigma-G_actinobac"/>
</dbReference>
<dbReference type="SUPFAM" id="SSF88659">
    <property type="entry name" value="Sigma3 and sigma4 domains of RNA polymerase sigma factors"/>
    <property type="match status" value="1"/>
</dbReference>
<keyword evidence="5" id="KW-0804">Transcription</keyword>
<sequence>MDADGPAAGTATLEQALEKHRVELTGYCYRMLGSPFEAEDAVQDTMVRAWRGYDKFEGRASMRSWLYRIATNVCLDMLGGKERKVRPMDLTSVGSTAAPSTVQHPETTWLAPTPDHKVLVGDDPADVAIARDSVRLAFVAALHHLPARQRAVLILREVLCWQASEVAELLDTSVASVNSALQRARATLASVDVASTDLDEPSDEEQRALLAKYVAAFESYDLDALANLLSEDVVLQMPPWELWLRGADEIATWMLGIGVGCRGSRLVPVVAANGTPAFGQYRPSGPNGEHEPWALQVIEISDGRIVGMNAFLDTEKLFPLFGLPERLEPVAEEAAAG</sequence>
<dbReference type="InterPro" id="IPR036388">
    <property type="entry name" value="WH-like_DNA-bd_sf"/>
</dbReference>
<evidence type="ECO:0000313" key="9">
    <source>
        <dbReference type="EMBL" id="GAA4972457.1"/>
    </source>
</evidence>
<evidence type="ECO:0000259" key="8">
    <source>
        <dbReference type="Pfam" id="PF12680"/>
    </source>
</evidence>
<evidence type="ECO:0000256" key="3">
    <source>
        <dbReference type="ARBA" id="ARBA00023015"/>
    </source>
</evidence>
<dbReference type="Proteomes" id="UP001500466">
    <property type="component" value="Unassembled WGS sequence"/>
</dbReference>
<comment type="similarity">
    <text evidence="1">Belongs to the sigma-70 factor family. ECF subfamily.</text>
</comment>
<dbReference type="Gene3D" id="1.10.10.10">
    <property type="entry name" value="Winged helix-like DNA-binding domain superfamily/Winged helix DNA-binding domain"/>
    <property type="match status" value="1"/>
</dbReference>
<dbReference type="CDD" id="cd06171">
    <property type="entry name" value="Sigma70_r4"/>
    <property type="match status" value="1"/>
</dbReference>
<dbReference type="SUPFAM" id="SSF88946">
    <property type="entry name" value="Sigma2 domain of RNA polymerase sigma factors"/>
    <property type="match status" value="1"/>
</dbReference>
<organism evidence="9 10">
    <name type="scientific">Yinghuangia aomiensis</name>
    <dbReference type="NCBI Taxonomy" id="676205"/>
    <lineage>
        <taxon>Bacteria</taxon>
        <taxon>Bacillati</taxon>
        <taxon>Actinomycetota</taxon>
        <taxon>Actinomycetes</taxon>
        <taxon>Kitasatosporales</taxon>
        <taxon>Streptomycetaceae</taxon>
        <taxon>Yinghuangia</taxon>
    </lineage>
</organism>
<dbReference type="EMBL" id="BAABHS010000015">
    <property type="protein sequence ID" value="GAA4972457.1"/>
    <property type="molecule type" value="Genomic_DNA"/>
</dbReference>
<keyword evidence="4" id="KW-0731">Sigma factor</keyword>
<evidence type="ECO:0000256" key="5">
    <source>
        <dbReference type="ARBA" id="ARBA00023163"/>
    </source>
</evidence>
<dbReference type="InterPro" id="IPR032710">
    <property type="entry name" value="NTF2-like_dom_sf"/>
</dbReference>
<dbReference type="InterPro" id="IPR039425">
    <property type="entry name" value="RNA_pol_sigma-70-like"/>
</dbReference>
<feature type="domain" description="SnoaL-like" evidence="8">
    <location>
        <begin position="211"/>
        <end position="307"/>
    </location>
</feature>
<comment type="subunit">
    <text evidence="2">Interacts transiently with the RNA polymerase catalytic core formed by RpoA, RpoB, RpoC and RpoZ (2 alpha, 1 beta, 1 beta' and 1 omega subunit) to form the RNA polymerase holoenzyme that can initiate transcription.</text>
</comment>
<dbReference type="NCBIfam" id="TIGR02937">
    <property type="entry name" value="sigma70-ECF"/>
    <property type="match status" value="1"/>
</dbReference>
<keyword evidence="3" id="KW-0805">Transcription regulation</keyword>
<gene>
    <name evidence="9" type="ORF">GCM10023205_43290</name>
</gene>
<dbReference type="Gene3D" id="1.10.1740.10">
    <property type="match status" value="1"/>
</dbReference>
<comment type="caution">
    <text evidence="9">The sequence shown here is derived from an EMBL/GenBank/DDBJ whole genome shotgun (WGS) entry which is preliminary data.</text>
</comment>
<feature type="domain" description="RNA polymerase sigma factor 70 region 4 type 2" evidence="7">
    <location>
        <begin position="136"/>
        <end position="188"/>
    </location>
</feature>
<dbReference type="Pfam" id="PF04542">
    <property type="entry name" value="Sigma70_r2"/>
    <property type="match status" value="1"/>
</dbReference>
<evidence type="ECO:0000256" key="1">
    <source>
        <dbReference type="ARBA" id="ARBA00010641"/>
    </source>
</evidence>
<protein>
    <submittedName>
        <fullName evidence="9">Sigma-70 family RNA polymerase sigma factor</fullName>
    </submittedName>
</protein>
<keyword evidence="10" id="KW-1185">Reference proteome</keyword>
<dbReference type="NCBIfam" id="TIGR02960">
    <property type="entry name" value="SigX5"/>
    <property type="match status" value="1"/>
</dbReference>
<reference evidence="10" key="1">
    <citation type="journal article" date="2019" name="Int. J. Syst. Evol. Microbiol.">
        <title>The Global Catalogue of Microorganisms (GCM) 10K type strain sequencing project: providing services to taxonomists for standard genome sequencing and annotation.</title>
        <authorList>
            <consortium name="The Broad Institute Genomics Platform"/>
            <consortium name="The Broad Institute Genome Sequencing Center for Infectious Disease"/>
            <person name="Wu L."/>
            <person name="Ma J."/>
        </authorList>
    </citation>
    <scope>NUCLEOTIDE SEQUENCE [LARGE SCALE GENOMIC DNA]</scope>
    <source>
        <strain evidence="10">JCM 17986</strain>
    </source>
</reference>
<dbReference type="InterPro" id="IPR037401">
    <property type="entry name" value="SnoaL-like"/>
</dbReference>
<evidence type="ECO:0000259" key="6">
    <source>
        <dbReference type="Pfam" id="PF04542"/>
    </source>
</evidence>
<evidence type="ECO:0000256" key="2">
    <source>
        <dbReference type="ARBA" id="ARBA00011344"/>
    </source>
</evidence>
<evidence type="ECO:0000256" key="4">
    <source>
        <dbReference type="ARBA" id="ARBA00023082"/>
    </source>
</evidence>
<evidence type="ECO:0000259" key="7">
    <source>
        <dbReference type="Pfam" id="PF08281"/>
    </source>
</evidence>
<dbReference type="NCBIfam" id="NF006089">
    <property type="entry name" value="PRK08241.1"/>
    <property type="match status" value="1"/>
</dbReference>
<name>A0ABP9HK56_9ACTN</name>
<dbReference type="SUPFAM" id="SSF54427">
    <property type="entry name" value="NTF2-like"/>
    <property type="match status" value="1"/>
</dbReference>